<gene>
    <name evidence="3" type="ORF">R77567_03284</name>
</gene>
<feature type="domain" description="Zorya protein ZorC EH" evidence="2">
    <location>
        <begin position="29"/>
        <end position="450"/>
    </location>
</feature>
<evidence type="ECO:0000256" key="1">
    <source>
        <dbReference type="SAM" id="MobiDB-lite"/>
    </source>
</evidence>
<sequence length="558" mass="63515">MSALDHLASLLRPAVQEGAKTMTPSRGIDEAIAAMEARTKSRKGSALSEDYQLETLRHFWQSQEVKSFRDAYLLSWSLCLPYRPQGACVMEDRPRLERVLEGVDAWVSRPSAYRRCYQGLVKSYFTYDAIADGTALTGRKNWVLLREYLHERNRLIKDRNLNPEWVDTAVENKRLFGEQPCEPYVDALLRDDTGYIEHLCEQLGIGKASWFLRELVLAQVKGATRLNHTQFQALLPRMLELLAVNEVLRDRGMILLLDRYAEVPNAALHQMLRDHSVAWWGNPWLPSNRTRWGGVAPEARAMVADWLKLEFIETFFTKLAEDGLGDPRRMNFWKRYVKSIDHIEFALGSSARNSREQDFVALRKKMTGLVRELDASGANNAFIMSMGSLVAVEFSGLGNALYGYDAKRSVPFDTTQTLRLEVNGRNSLKQKSKSILWLSHQDGIHNWDKWEDMFEATLAKEFGIKPTDSVPRATRAATKLPSIRQSSEETNQHAARAKSQPYSRSALAGLAREHGLEIDDKTSMGGNLWVRGGENGEIVNQVLTHWGFRKKAGKGWWK</sequence>
<dbReference type="AlphaFoldDB" id="A0AAD2C1J1"/>
<dbReference type="InterPro" id="IPR028943">
    <property type="entry name" value="ZorC_EH_Signature_dom"/>
</dbReference>
<evidence type="ECO:0000313" key="4">
    <source>
        <dbReference type="Proteomes" id="UP001190491"/>
    </source>
</evidence>
<organism evidence="3 4">
    <name type="scientific">Ralstonia flatus</name>
    <dbReference type="NCBI Taxonomy" id="3058601"/>
    <lineage>
        <taxon>Bacteria</taxon>
        <taxon>Pseudomonadati</taxon>
        <taxon>Pseudomonadota</taxon>
        <taxon>Betaproteobacteria</taxon>
        <taxon>Burkholderiales</taxon>
        <taxon>Burkholderiaceae</taxon>
        <taxon>Ralstonia</taxon>
    </lineage>
</organism>
<feature type="region of interest" description="Disordered" evidence="1">
    <location>
        <begin position="471"/>
        <end position="502"/>
    </location>
</feature>
<dbReference type="EMBL" id="CAUDKO010000006">
    <property type="protein sequence ID" value="CAJ0880277.1"/>
    <property type="molecule type" value="Genomic_DNA"/>
</dbReference>
<proteinExistence type="predicted"/>
<evidence type="ECO:0000313" key="3">
    <source>
        <dbReference type="EMBL" id="CAJ0880277.1"/>
    </source>
</evidence>
<dbReference type="Proteomes" id="UP001190491">
    <property type="component" value="Unassembled WGS sequence"/>
</dbReference>
<evidence type="ECO:0000259" key="2">
    <source>
        <dbReference type="Pfam" id="PF15611"/>
    </source>
</evidence>
<comment type="caution">
    <text evidence="3">The sequence shown here is derived from an EMBL/GenBank/DDBJ whole genome shotgun (WGS) entry which is preliminary data.</text>
</comment>
<accession>A0AAD2C1J1</accession>
<name>A0AAD2C1J1_9RALS</name>
<protein>
    <recommendedName>
        <fullName evidence="2">Zorya protein ZorC EH domain-containing protein</fullName>
    </recommendedName>
</protein>
<dbReference type="Pfam" id="PF15611">
    <property type="entry name" value="EH_Signature"/>
    <property type="match status" value="1"/>
</dbReference>
<reference evidence="3" key="1">
    <citation type="submission" date="2023-07" db="EMBL/GenBank/DDBJ databases">
        <authorList>
            <person name="Peeters C."/>
        </authorList>
    </citation>
    <scope>NUCLEOTIDE SEQUENCE</scope>
    <source>
        <strain evidence="3">R-77567</strain>
    </source>
</reference>
<dbReference type="RefSeq" id="WP_206272428.1">
    <property type="nucleotide sequence ID" value="NZ_CAUDKO010000006.1"/>
</dbReference>